<name>A0A821GYD7_9BILA</name>
<evidence type="ECO:0000313" key="2">
    <source>
        <dbReference type="EMBL" id="CAF4672984.1"/>
    </source>
</evidence>
<feature type="region of interest" description="Disordered" evidence="1">
    <location>
        <begin position="1"/>
        <end position="50"/>
    </location>
</feature>
<comment type="caution">
    <text evidence="2">The sequence shown here is derived from an EMBL/GenBank/DDBJ whole genome shotgun (WGS) entry which is preliminary data.</text>
</comment>
<feature type="compositionally biased region" description="Low complexity" evidence="1">
    <location>
        <begin position="10"/>
        <end position="50"/>
    </location>
</feature>
<protein>
    <submittedName>
        <fullName evidence="2">Uncharacterized protein</fullName>
    </submittedName>
</protein>
<feature type="non-terminal residue" evidence="2">
    <location>
        <position position="1"/>
    </location>
</feature>
<dbReference type="EMBL" id="CAJOBG010093241">
    <property type="protein sequence ID" value="CAF4672984.1"/>
    <property type="molecule type" value="Genomic_DNA"/>
</dbReference>
<gene>
    <name evidence="2" type="ORF">OVN521_LOCUS47469</name>
</gene>
<sequence length="69" mass="7364">PHNRGLSRDSLCSESTHHSSSSSSSTTATSSSSSSSSSSSISRCRSQSSFTSLERLEIRRLIKSLKKNG</sequence>
<organism evidence="2 3">
    <name type="scientific">Rotaria magnacalcarata</name>
    <dbReference type="NCBI Taxonomy" id="392030"/>
    <lineage>
        <taxon>Eukaryota</taxon>
        <taxon>Metazoa</taxon>
        <taxon>Spiralia</taxon>
        <taxon>Gnathifera</taxon>
        <taxon>Rotifera</taxon>
        <taxon>Eurotatoria</taxon>
        <taxon>Bdelloidea</taxon>
        <taxon>Philodinida</taxon>
        <taxon>Philodinidae</taxon>
        <taxon>Rotaria</taxon>
    </lineage>
</organism>
<feature type="non-terminal residue" evidence="2">
    <location>
        <position position="69"/>
    </location>
</feature>
<evidence type="ECO:0000256" key="1">
    <source>
        <dbReference type="SAM" id="MobiDB-lite"/>
    </source>
</evidence>
<proteinExistence type="predicted"/>
<keyword evidence="3" id="KW-1185">Reference proteome</keyword>
<dbReference type="Proteomes" id="UP000663866">
    <property type="component" value="Unassembled WGS sequence"/>
</dbReference>
<reference evidence="2" key="1">
    <citation type="submission" date="2021-02" db="EMBL/GenBank/DDBJ databases">
        <authorList>
            <person name="Nowell W R."/>
        </authorList>
    </citation>
    <scope>NUCLEOTIDE SEQUENCE</scope>
</reference>
<accession>A0A821GYD7</accession>
<dbReference type="AlphaFoldDB" id="A0A821GYD7"/>
<evidence type="ECO:0000313" key="3">
    <source>
        <dbReference type="Proteomes" id="UP000663866"/>
    </source>
</evidence>